<dbReference type="Gene3D" id="2.30.40.10">
    <property type="entry name" value="Urease, subunit C, domain 1"/>
    <property type="match status" value="1"/>
</dbReference>
<dbReference type="EMBL" id="MIKG01000009">
    <property type="protein sequence ID" value="RAO69315.1"/>
    <property type="molecule type" value="Genomic_DNA"/>
</dbReference>
<keyword evidence="1" id="KW-0732">Signal</keyword>
<dbReference type="OrthoDB" id="4227537at2759"/>
<dbReference type="STRING" id="1196081.A0A364L0J7"/>
<dbReference type="RefSeq" id="XP_040733831.1">
    <property type="nucleotide sequence ID" value="XM_040877791.1"/>
</dbReference>
<feature type="chain" id="PRO_5016941476" description="Amidohydrolase-related domain-containing protein" evidence="1">
    <location>
        <begin position="21"/>
        <end position="404"/>
    </location>
</feature>
<proteinExistence type="predicted"/>
<dbReference type="InterPro" id="IPR011059">
    <property type="entry name" value="Metal-dep_hydrolase_composite"/>
</dbReference>
<evidence type="ECO:0000256" key="1">
    <source>
        <dbReference type="SAM" id="SignalP"/>
    </source>
</evidence>
<name>A0A364L0J7_TALAM</name>
<dbReference type="Proteomes" id="UP000249363">
    <property type="component" value="Unassembled WGS sequence"/>
</dbReference>
<dbReference type="InterPro" id="IPR006680">
    <property type="entry name" value="Amidohydro-rel"/>
</dbReference>
<dbReference type="SUPFAM" id="SSF51338">
    <property type="entry name" value="Composite domain of metallo-dependent hydrolases"/>
    <property type="match status" value="1"/>
</dbReference>
<dbReference type="SUPFAM" id="SSF51556">
    <property type="entry name" value="Metallo-dependent hydrolases"/>
    <property type="match status" value="1"/>
</dbReference>
<dbReference type="GeneID" id="63794543"/>
<dbReference type="PANTHER" id="PTHR43135">
    <property type="entry name" value="ALPHA-D-RIBOSE 1-METHYLPHOSPHONATE 5-TRIPHOSPHATE DIPHOSPHATASE"/>
    <property type="match status" value="1"/>
</dbReference>
<dbReference type="PROSITE" id="PS51257">
    <property type="entry name" value="PROKAR_LIPOPROTEIN"/>
    <property type="match status" value="1"/>
</dbReference>
<evidence type="ECO:0000313" key="3">
    <source>
        <dbReference type="EMBL" id="RAO69315.1"/>
    </source>
</evidence>
<reference evidence="3 4" key="1">
    <citation type="journal article" date="2017" name="Biotechnol. Biofuels">
        <title>Differential beta-glucosidase expression as a function of carbon source availability in Talaromyces amestolkiae: a genomic and proteomic approach.</title>
        <authorList>
            <person name="de Eugenio L.I."/>
            <person name="Mendez-Liter J.A."/>
            <person name="Nieto-Dominguez M."/>
            <person name="Alonso L."/>
            <person name="Gil-Munoz J."/>
            <person name="Barriuso J."/>
            <person name="Prieto A."/>
            <person name="Martinez M.J."/>
        </authorList>
    </citation>
    <scope>NUCLEOTIDE SEQUENCE [LARGE SCALE GENOMIC DNA]</scope>
    <source>
        <strain evidence="3 4">CIB</strain>
    </source>
</reference>
<dbReference type="Gene3D" id="1.20.58.520">
    <property type="entry name" value="Amidohydrolase"/>
    <property type="match status" value="1"/>
</dbReference>
<feature type="domain" description="Amidohydrolase-related" evidence="2">
    <location>
        <begin position="75"/>
        <end position="376"/>
    </location>
</feature>
<dbReference type="AlphaFoldDB" id="A0A364L0J7"/>
<dbReference type="InterPro" id="IPR051781">
    <property type="entry name" value="Metallo-dep_Hydrolase"/>
</dbReference>
<gene>
    <name evidence="3" type="ORF">BHQ10_005327</name>
</gene>
<evidence type="ECO:0000313" key="4">
    <source>
        <dbReference type="Proteomes" id="UP000249363"/>
    </source>
</evidence>
<protein>
    <recommendedName>
        <fullName evidence="2">Amidohydrolase-related domain-containing protein</fullName>
    </recommendedName>
</protein>
<feature type="signal peptide" evidence="1">
    <location>
        <begin position="1"/>
        <end position="20"/>
    </location>
</feature>
<keyword evidence="4" id="KW-1185">Reference proteome</keyword>
<dbReference type="GO" id="GO:0016810">
    <property type="term" value="F:hydrolase activity, acting on carbon-nitrogen (but not peptide) bonds"/>
    <property type="evidence" value="ECO:0007669"/>
    <property type="project" value="InterPro"/>
</dbReference>
<evidence type="ECO:0000259" key="2">
    <source>
        <dbReference type="Pfam" id="PF01979"/>
    </source>
</evidence>
<dbReference type="InterPro" id="IPR032466">
    <property type="entry name" value="Metal_Hydrolase"/>
</dbReference>
<dbReference type="Gene3D" id="3.30.110.90">
    <property type="entry name" value="Amidohydrolase"/>
    <property type="match status" value="1"/>
</dbReference>
<organism evidence="3 4">
    <name type="scientific">Talaromyces amestolkiae</name>
    <dbReference type="NCBI Taxonomy" id="1196081"/>
    <lineage>
        <taxon>Eukaryota</taxon>
        <taxon>Fungi</taxon>
        <taxon>Dikarya</taxon>
        <taxon>Ascomycota</taxon>
        <taxon>Pezizomycotina</taxon>
        <taxon>Eurotiomycetes</taxon>
        <taxon>Eurotiomycetidae</taxon>
        <taxon>Eurotiales</taxon>
        <taxon>Trichocomaceae</taxon>
        <taxon>Talaromyces</taxon>
        <taxon>Talaromyces sect. Talaromyces</taxon>
    </lineage>
</organism>
<dbReference type="Gene3D" id="3.40.50.10910">
    <property type="entry name" value="Amidohydrolase"/>
    <property type="match status" value="1"/>
</dbReference>
<comment type="caution">
    <text evidence="3">The sequence shown here is derived from an EMBL/GenBank/DDBJ whole genome shotgun (WGS) entry which is preliminary data.</text>
</comment>
<dbReference type="Pfam" id="PF01979">
    <property type="entry name" value="Amidohydro_1"/>
    <property type="match status" value="1"/>
</dbReference>
<sequence length="404" mass="41975">MRYSTITIFATIAAACGVPAHLVEKDIPSKTAITNVHVWNGAGFSAPSTVVIIDSIITNANTADAETTVDGRGGYLMPGYIDSHCHVTSCSYLTAMRANGITTALDMGTFPVSAVTACRAEGVTDIYGTGAAGTVNGTAISKIPGFPQDSFLASPEAARTFVANRIQEGASWIKVFLDPLGPDEETLSTVVAAAHAAGIKVVTHATSYADYSEAQTAGADIPCHVPLDKPLDAASIQNLTSAHRHVVPTLIMMQSIVNNTRTPYIAYTAAAEGSVTAMNAAGVSIAVGTDANTSPYVPANPPFGTSFHAELALLVAAGLTPTQALQGATSVAAHAFGLYDRGSISPGLRADLVLLSADPTVNIANSKSIEYVWLAGVQFTPGAYLEVLLCFNRKPVRLYGENGW</sequence>
<dbReference type="PANTHER" id="PTHR43135:SF3">
    <property type="entry name" value="ALPHA-D-RIBOSE 1-METHYLPHOSPHONATE 5-TRIPHOSPHATE DIPHOSPHATASE"/>
    <property type="match status" value="1"/>
</dbReference>
<accession>A0A364L0J7</accession>